<protein>
    <submittedName>
        <fullName evidence="1">Uncharacterized protein</fullName>
    </submittedName>
</protein>
<dbReference type="AlphaFoldDB" id="A0A5C6NN87"/>
<evidence type="ECO:0000313" key="2">
    <source>
        <dbReference type="Proteomes" id="UP000324091"/>
    </source>
</evidence>
<gene>
    <name evidence="1" type="ORF">D4764_19G0003240</name>
</gene>
<name>A0A5C6NN87_9TELE</name>
<reference evidence="1 2" key="1">
    <citation type="submission" date="2019-04" db="EMBL/GenBank/DDBJ databases">
        <title>Chromosome genome assembly for Takifugu flavidus.</title>
        <authorList>
            <person name="Xiao S."/>
        </authorList>
    </citation>
    <scope>NUCLEOTIDE SEQUENCE [LARGE SCALE GENOMIC DNA]</scope>
    <source>
        <strain evidence="1">HTHZ2018</strain>
        <tissue evidence="1">Muscle</tissue>
    </source>
</reference>
<proteinExistence type="predicted"/>
<dbReference type="EMBL" id="RHFK02000011">
    <property type="protein sequence ID" value="TWW68526.1"/>
    <property type="molecule type" value="Genomic_DNA"/>
</dbReference>
<evidence type="ECO:0000313" key="1">
    <source>
        <dbReference type="EMBL" id="TWW68526.1"/>
    </source>
</evidence>
<accession>A0A5C6NN87</accession>
<dbReference type="Proteomes" id="UP000324091">
    <property type="component" value="Chromosome 19"/>
</dbReference>
<keyword evidence="2" id="KW-1185">Reference proteome</keyword>
<organism evidence="1 2">
    <name type="scientific">Takifugu flavidus</name>
    <name type="common">sansaifugu</name>
    <dbReference type="NCBI Taxonomy" id="433684"/>
    <lineage>
        <taxon>Eukaryota</taxon>
        <taxon>Metazoa</taxon>
        <taxon>Chordata</taxon>
        <taxon>Craniata</taxon>
        <taxon>Vertebrata</taxon>
        <taxon>Euteleostomi</taxon>
        <taxon>Actinopterygii</taxon>
        <taxon>Neopterygii</taxon>
        <taxon>Teleostei</taxon>
        <taxon>Neoteleostei</taxon>
        <taxon>Acanthomorphata</taxon>
        <taxon>Eupercaria</taxon>
        <taxon>Tetraodontiformes</taxon>
        <taxon>Tetradontoidea</taxon>
        <taxon>Tetraodontidae</taxon>
        <taxon>Takifugu</taxon>
    </lineage>
</organism>
<comment type="caution">
    <text evidence="1">The sequence shown here is derived from an EMBL/GenBank/DDBJ whole genome shotgun (WGS) entry which is preliminary data.</text>
</comment>
<sequence length="53" mass="5813">MRDKVKIEENICYASISYKSTNGGAQVFGDEGDPNVTYSTVRMSAPTQPSQLK</sequence>